<dbReference type="InterPro" id="IPR026889">
    <property type="entry name" value="Zn_Tnp"/>
</dbReference>
<feature type="domain" description="Transposase zinc-binding" evidence="2">
    <location>
        <begin position="10"/>
        <end position="101"/>
    </location>
</feature>
<dbReference type="Pfam" id="PF04986">
    <property type="entry name" value="Y2_Tnp"/>
    <property type="match status" value="1"/>
</dbReference>
<organism evidence="3 4">
    <name type="scientific">Mesorhizobium dulcispinae</name>
    <dbReference type="NCBI Taxonomy" id="3072316"/>
    <lineage>
        <taxon>Bacteria</taxon>
        <taxon>Pseudomonadati</taxon>
        <taxon>Pseudomonadota</taxon>
        <taxon>Alphaproteobacteria</taxon>
        <taxon>Hyphomicrobiales</taxon>
        <taxon>Phyllobacteriaceae</taxon>
        <taxon>Mesorhizobium</taxon>
    </lineage>
</organism>
<dbReference type="RefSeq" id="WP_320318750.1">
    <property type="nucleotide sequence ID" value="NZ_JAVIIX010000026.1"/>
</dbReference>
<feature type="domain" description="Transposase IS801/IS1294" evidence="1">
    <location>
        <begin position="143"/>
        <end position="327"/>
    </location>
</feature>
<dbReference type="NCBIfam" id="NF033538">
    <property type="entry name" value="transpos_IS91"/>
    <property type="match status" value="1"/>
</dbReference>
<keyword evidence="4" id="KW-1185">Reference proteome</keyword>
<dbReference type="EMBL" id="JAVIIZ010000027">
    <property type="protein sequence ID" value="MDX8476077.1"/>
    <property type="molecule type" value="Genomic_DNA"/>
</dbReference>
<evidence type="ECO:0000313" key="3">
    <source>
        <dbReference type="EMBL" id="MDX8476077.1"/>
    </source>
</evidence>
<evidence type="ECO:0000259" key="2">
    <source>
        <dbReference type="Pfam" id="PF14319"/>
    </source>
</evidence>
<dbReference type="InterPro" id="IPR007069">
    <property type="entry name" value="Transposase_32"/>
</dbReference>
<protein>
    <submittedName>
        <fullName evidence="3">IS91 family transposase</fullName>
    </submittedName>
</protein>
<dbReference type="PANTHER" id="PTHR37023:SF1">
    <property type="entry name" value="ISSOD25 TRANSPOSASE TNPA_ISSOD25"/>
    <property type="match status" value="1"/>
</dbReference>
<comment type="caution">
    <text evidence="3">The sequence shown here is derived from an EMBL/GenBank/DDBJ whole genome shotgun (WGS) entry which is preliminary data.</text>
</comment>
<dbReference type="Pfam" id="PF14319">
    <property type="entry name" value="Zn_Tnp_IS91"/>
    <property type="match status" value="1"/>
</dbReference>
<sequence>MSARLEVADIFGRHGEAYRQVHDGHLGRVERRVMSAIELCRTAELGGHVEGCRSCGAIRVAYNSCRNRHCPKCQGQACRDWLAAREAELLPVPYFHVVFTLPAEVAAIAFQNKAAVYAILFRTAAETLRTIAADSKHLGAEIGLIAVLHSWGQNLHYHPHIHCIVPGGGVSPDGSRWVSCRPGFFLPVRVLSRLFRRRFLEELRAAFDAHSLKFFGDIAGLTEPAAFTRLLARARRLDWVVYAKPPFGGPGQVLAYLGRYTHRVAIANSRLISMEDDRVGFRWKDYRHGGRTKVMTLDAHEFIRRFLLHTLPDGFHRIRHYGFLANGHRAARLDQCRRLLTKPQQDDREPDAESAAAAPLAATYRCPCCGGRMITLAVWRCGQAPPGPFWCDTS</sequence>
<accession>A0ABU4XR03</accession>
<dbReference type="InterPro" id="IPR054832">
    <property type="entry name" value="transpos_IS91"/>
</dbReference>
<evidence type="ECO:0000313" key="4">
    <source>
        <dbReference type="Proteomes" id="UP001271780"/>
    </source>
</evidence>
<name>A0ABU4XR03_9HYPH</name>
<dbReference type="Proteomes" id="UP001271780">
    <property type="component" value="Unassembled WGS sequence"/>
</dbReference>
<gene>
    <name evidence="3" type="ORF">RFM27_28770</name>
</gene>
<reference evidence="3 4" key="1">
    <citation type="submission" date="2023-08" db="EMBL/GenBank/DDBJ databases">
        <title>Implementing the SeqCode for naming new Mesorhizobium species isolated from Vachellia karroo root nodules.</title>
        <authorList>
            <person name="Van Lill M."/>
        </authorList>
    </citation>
    <scope>NUCLEOTIDE SEQUENCE [LARGE SCALE GENOMIC DNA]</scope>
    <source>
        <strain evidence="3 4">VK23A</strain>
    </source>
</reference>
<dbReference type="PANTHER" id="PTHR37023">
    <property type="entry name" value="TRANSPOSASE"/>
    <property type="match status" value="1"/>
</dbReference>
<proteinExistence type="predicted"/>
<evidence type="ECO:0000259" key="1">
    <source>
        <dbReference type="Pfam" id="PF04986"/>
    </source>
</evidence>